<comment type="caution">
    <text evidence="1">The sequence shown here is derived from an EMBL/GenBank/DDBJ whole genome shotgun (WGS) entry which is preliminary data.</text>
</comment>
<keyword evidence="2" id="KW-1185">Reference proteome</keyword>
<sequence>MLKTLEKQPMSFNNLRVPGRYTHTPSKGLIVMPDISGFTRFVNSTDMAEGKLVITELLSSILENNILGLKVSEIEGDAVLFYRIGPPPSGSDILRQYEQMLFHFKEKVAEFTDLFHHDSKLSLKLIAHYGEISEYRVGGFEKLYGRAVIESHRLLKNSIDSHSYALLTDDLLDAVTQVPFINQEKGINASKLCQVYGDLRNICFTYFDYN</sequence>
<reference evidence="2" key="1">
    <citation type="journal article" date="2019" name="Int. J. Syst. Evol. Microbiol.">
        <title>The Global Catalogue of Microorganisms (GCM) 10K type strain sequencing project: providing services to taxonomists for standard genome sequencing and annotation.</title>
        <authorList>
            <consortium name="The Broad Institute Genomics Platform"/>
            <consortium name="The Broad Institute Genome Sequencing Center for Infectious Disease"/>
            <person name="Wu L."/>
            <person name="Ma J."/>
        </authorList>
    </citation>
    <scope>NUCLEOTIDE SEQUENCE [LARGE SCALE GENOMIC DNA]</scope>
    <source>
        <strain evidence="2">JCM 16545</strain>
    </source>
</reference>
<dbReference type="EMBL" id="JBHUHV010000057">
    <property type="protein sequence ID" value="MFD2068856.1"/>
    <property type="molecule type" value="Genomic_DNA"/>
</dbReference>
<dbReference type="InterPro" id="IPR029787">
    <property type="entry name" value="Nucleotide_cyclase"/>
</dbReference>
<evidence type="ECO:0000313" key="2">
    <source>
        <dbReference type="Proteomes" id="UP001597369"/>
    </source>
</evidence>
<evidence type="ECO:0000313" key="1">
    <source>
        <dbReference type="EMBL" id="MFD2068856.1"/>
    </source>
</evidence>
<dbReference type="RefSeq" id="WP_229962819.1">
    <property type="nucleotide sequence ID" value="NZ_JAJJWI010000034.1"/>
</dbReference>
<dbReference type="Proteomes" id="UP001597369">
    <property type="component" value="Unassembled WGS sequence"/>
</dbReference>
<organism evidence="1 2">
    <name type="scientific">Pontibacter silvestris</name>
    <dbReference type="NCBI Taxonomy" id="2305183"/>
    <lineage>
        <taxon>Bacteria</taxon>
        <taxon>Pseudomonadati</taxon>
        <taxon>Bacteroidota</taxon>
        <taxon>Cytophagia</taxon>
        <taxon>Cytophagales</taxon>
        <taxon>Hymenobacteraceae</taxon>
        <taxon>Pontibacter</taxon>
    </lineage>
</organism>
<dbReference type="Pfam" id="PF10851">
    <property type="entry name" value="DUF2652"/>
    <property type="match status" value="1"/>
</dbReference>
<gene>
    <name evidence="1" type="ORF">ACFSKU_18340</name>
</gene>
<proteinExistence type="predicted"/>
<dbReference type="InterPro" id="IPR020503">
    <property type="entry name" value="Uncharacterised_Rv2561"/>
</dbReference>
<name>A0ABW4X390_9BACT</name>
<protein>
    <submittedName>
        <fullName evidence="1">DUF2652 domain-containing protein</fullName>
    </submittedName>
</protein>
<accession>A0ABW4X390</accession>
<dbReference type="Gene3D" id="3.30.70.1230">
    <property type="entry name" value="Nucleotide cyclase"/>
    <property type="match status" value="1"/>
</dbReference>